<evidence type="ECO:0000313" key="8">
    <source>
        <dbReference type="Proteomes" id="UP001575181"/>
    </source>
</evidence>
<evidence type="ECO:0000256" key="4">
    <source>
        <dbReference type="ARBA" id="ARBA00023125"/>
    </source>
</evidence>
<evidence type="ECO:0000256" key="6">
    <source>
        <dbReference type="SAM" id="MobiDB-lite"/>
    </source>
</evidence>
<keyword evidence="8" id="KW-1185">Reference proteome</keyword>
<dbReference type="InterPro" id="IPR000119">
    <property type="entry name" value="Hist_DNA-bd"/>
</dbReference>
<evidence type="ECO:0000256" key="5">
    <source>
        <dbReference type="RuleBase" id="RU003939"/>
    </source>
</evidence>
<evidence type="ECO:0000313" key="7">
    <source>
        <dbReference type="EMBL" id="MFA9461894.1"/>
    </source>
</evidence>
<dbReference type="InterPro" id="IPR020816">
    <property type="entry name" value="Histone-like_DNA-bd_CS"/>
</dbReference>
<proteinExistence type="inferred from homology"/>
<dbReference type="Gene3D" id="4.10.520.10">
    <property type="entry name" value="IHF-like DNA-binding proteins"/>
    <property type="match status" value="1"/>
</dbReference>
<dbReference type="PROSITE" id="PS00045">
    <property type="entry name" value="HISTONE_LIKE"/>
    <property type="match status" value="1"/>
</dbReference>
<comment type="caution">
    <text evidence="7">The sequence shown here is derived from an EMBL/GenBank/DDBJ whole genome shotgun (WGS) entry which is preliminary data.</text>
</comment>
<keyword evidence="4 7" id="KW-0238">DNA-binding</keyword>
<comment type="similarity">
    <text evidence="2 5">Belongs to the bacterial histone-like protein family.</text>
</comment>
<evidence type="ECO:0000256" key="3">
    <source>
        <dbReference type="ARBA" id="ARBA00023067"/>
    </source>
</evidence>
<dbReference type="PANTHER" id="PTHR33175:SF3">
    <property type="entry name" value="DNA-BINDING PROTEIN HU-BETA"/>
    <property type="match status" value="1"/>
</dbReference>
<dbReference type="GO" id="GO:0003677">
    <property type="term" value="F:DNA binding"/>
    <property type="evidence" value="ECO:0007669"/>
    <property type="project" value="UniProtKB-KW"/>
</dbReference>
<gene>
    <name evidence="7" type="ORF">ACERLL_13800</name>
</gene>
<feature type="region of interest" description="Disordered" evidence="6">
    <location>
        <begin position="60"/>
        <end position="98"/>
    </location>
</feature>
<comment type="function">
    <text evidence="1">Histone-like DNA-binding protein which is capable of wrapping DNA to stabilize it, and thus to prevent its denaturation under extreme environmental conditions.</text>
</comment>
<accession>A0ABV4TX33</accession>
<dbReference type="InterPro" id="IPR010992">
    <property type="entry name" value="IHF-like_DNA-bd_dom_sf"/>
</dbReference>
<dbReference type="SMART" id="SM00411">
    <property type="entry name" value="BHL"/>
    <property type="match status" value="1"/>
</dbReference>
<dbReference type="PRINTS" id="PR01727">
    <property type="entry name" value="DNABINDINGHU"/>
</dbReference>
<dbReference type="Proteomes" id="UP001575181">
    <property type="component" value="Unassembled WGS sequence"/>
</dbReference>
<evidence type="ECO:0000256" key="2">
    <source>
        <dbReference type="ARBA" id="ARBA00010529"/>
    </source>
</evidence>
<keyword evidence="3" id="KW-0226">DNA condensation</keyword>
<protein>
    <submittedName>
        <fullName evidence="7">HU family DNA-binding protein</fullName>
    </submittedName>
</protein>
<dbReference type="CDD" id="cd13831">
    <property type="entry name" value="HU"/>
    <property type="match status" value="1"/>
</dbReference>
<dbReference type="PANTHER" id="PTHR33175">
    <property type="entry name" value="DNA-BINDING PROTEIN HU"/>
    <property type="match status" value="1"/>
</dbReference>
<dbReference type="Pfam" id="PF00216">
    <property type="entry name" value="Bac_DNA_binding"/>
    <property type="match status" value="1"/>
</dbReference>
<dbReference type="SUPFAM" id="SSF47729">
    <property type="entry name" value="IHF-like DNA-binding proteins"/>
    <property type="match status" value="1"/>
</dbReference>
<evidence type="ECO:0000256" key="1">
    <source>
        <dbReference type="ARBA" id="ARBA00003819"/>
    </source>
</evidence>
<reference evidence="7 8" key="1">
    <citation type="submission" date="2024-08" db="EMBL/GenBank/DDBJ databases">
        <title>Whole-genome sequencing of halo(alkali)philic microorganisms from hypersaline lakes.</title>
        <authorList>
            <person name="Sorokin D.Y."/>
            <person name="Merkel A.Y."/>
            <person name="Messina E."/>
            <person name="Yakimov M."/>
        </authorList>
    </citation>
    <scope>NUCLEOTIDE SEQUENCE [LARGE SCALE GENOMIC DNA]</scope>
    <source>
        <strain evidence="7 8">Cl-TMA</strain>
    </source>
</reference>
<name>A0ABV4TX33_9GAMM</name>
<dbReference type="EMBL" id="JBGUAW010000009">
    <property type="protein sequence ID" value="MFA9461894.1"/>
    <property type="molecule type" value="Genomic_DNA"/>
</dbReference>
<sequence length="98" mass="10959">MSKEVWNKADLVDALRRKRPELSKQEVKALVEDLMDTVMDVVAQGGQVRLSGFGKFEAVDRAPRTGRNPHTGEEVPIPATSVPQFKPGKLFREGVEER</sequence>
<organism evidence="7 8">
    <name type="scientific">Thiohalorhabdus methylotrophus</name>
    <dbReference type="NCBI Taxonomy" id="3242694"/>
    <lineage>
        <taxon>Bacteria</taxon>
        <taxon>Pseudomonadati</taxon>
        <taxon>Pseudomonadota</taxon>
        <taxon>Gammaproteobacteria</taxon>
        <taxon>Thiohalorhabdales</taxon>
        <taxon>Thiohalorhabdaceae</taxon>
        <taxon>Thiohalorhabdus</taxon>
    </lineage>
</organism>
<dbReference type="RefSeq" id="WP_373656683.1">
    <property type="nucleotide sequence ID" value="NZ_JBGUAW010000009.1"/>
</dbReference>